<sequence>MKKIVKSTIAIIMMCILSATVSAEKKNNIDELLEPYQKAVDKVNEDGSDFFIPENTKEEVYNNIKDMTPKEVEEMLKYEYKTFTLNPTCRNSSNADNKKESAINGSLGSQTKDEDYIKESAKGKRTEPGYIPNAKGDINLLPLK</sequence>
<evidence type="ECO:0000256" key="2">
    <source>
        <dbReference type="SAM" id="SignalP"/>
    </source>
</evidence>
<feature type="signal peptide" evidence="2">
    <location>
        <begin position="1"/>
        <end position="23"/>
    </location>
</feature>
<keyword evidence="4" id="KW-1185">Reference proteome</keyword>
<protein>
    <submittedName>
        <fullName evidence="3">Uncharacterized protein</fullName>
    </submittedName>
</protein>
<evidence type="ECO:0000313" key="4">
    <source>
        <dbReference type="Proteomes" id="UP000648182"/>
    </source>
</evidence>
<reference evidence="3 4" key="1">
    <citation type="submission" date="2020-08" db="EMBL/GenBank/DDBJ databases">
        <title>A Genomic Blueprint of the Chicken Gut Microbiome.</title>
        <authorList>
            <person name="Gilroy R."/>
            <person name="Ravi A."/>
            <person name="Getino M."/>
            <person name="Pursley I."/>
            <person name="Horton D.L."/>
            <person name="Alikhan N.-F."/>
            <person name="Baker D."/>
            <person name="Gharbi K."/>
            <person name="Hall N."/>
            <person name="Watson M."/>
            <person name="Adriaenssens E.M."/>
            <person name="Foster-Nyarko E."/>
            <person name="Jarju S."/>
            <person name="Secka A."/>
            <person name="Antonio M."/>
            <person name="Oren A."/>
            <person name="Chaudhuri R."/>
            <person name="La Ragione R.M."/>
            <person name="Hildebrand F."/>
            <person name="Pallen M.J."/>
        </authorList>
    </citation>
    <scope>NUCLEOTIDE SEQUENCE [LARGE SCALE GENOMIC DNA]</scope>
    <source>
        <strain evidence="3 4">Sa1BUA2</strain>
    </source>
</reference>
<accession>A0ABR8VGH7</accession>
<keyword evidence="2" id="KW-0732">Signal</keyword>
<comment type="caution">
    <text evidence="3">The sequence shown here is derived from an EMBL/GenBank/DDBJ whole genome shotgun (WGS) entry which is preliminary data.</text>
</comment>
<organism evidence="3 4">
    <name type="scientific">Bacillus norwichensis</name>
    <dbReference type="NCBI Taxonomy" id="2762217"/>
    <lineage>
        <taxon>Bacteria</taxon>
        <taxon>Bacillati</taxon>
        <taxon>Bacillota</taxon>
        <taxon>Bacilli</taxon>
        <taxon>Bacillales</taxon>
        <taxon>Bacillaceae</taxon>
        <taxon>Bacillus</taxon>
    </lineage>
</organism>
<feature type="chain" id="PRO_5047249352" evidence="2">
    <location>
        <begin position="24"/>
        <end position="144"/>
    </location>
</feature>
<evidence type="ECO:0000313" key="3">
    <source>
        <dbReference type="EMBL" id="MBD8003883.1"/>
    </source>
</evidence>
<gene>
    <name evidence="3" type="ORF">H9631_02225</name>
</gene>
<dbReference type="EMBL" id="JACSPV010000002">
    <property type="protein sequence ID" value="MBD8003883.1"/>
    <property type="molecule type" value="Genomic_DNA"/>
</dbReference>
<dbReference type="Proteomes" id="UP000648182">
    <property type="component" value="Unassembled WGS sequence"/>
</dbReference>
<feature type="compositionally biased region" description="Basic and acidic residues" evidence="1">
    <location>
        <begin position="111"/>
        <end position="127"/>
    </location>
</feature>
<feature type="compositionally biased region" description="Polar residues" evidence="1">
    <location>
        <begin position="86"/>
        <end position="95"/>
    </location>
</feature>
<evidence type="ECO:0000256" key="1">
    <source>
        <dbReference type="SAM" id="MobiDB-lite"/>
    </source>
</evidence>
<dbReference type="RefSeq" id="WP_191809613.1">
    <property type="nucleotide sequence ID" value="NZ_JACSPV010000002.1"/>
</dbReference>
<feature type="region of interest" description="Disordered" evidence="1">
    <location>
        <begin position="86"/>
        <end position="144"/>
    </location>
</feature>
<proteinExistence type="predicted"/>
<name>A0ABR8VGH7_9BACI</name>